<comment type="caution">
    <text evidence="1">The sequence shown here is derived from an EMBL/GenBank/DDBJ whole genome shotgun (WGS) entry which is preliminary data.</text>
</comment>
<accession>A0A0C2MJ82</accession>
<evidence type="ECO:0000313" key="1">
    <source>
        <dbReference type="EMBL" id="KII64410.1"/>
    </source>
</evidence>
<reference evidence="1 2" key="1">
    <citation type="journal article" date="2014" name="Genome Biol. Evol.">
        <title>The genome of the myxosporean Thelohanellus kitauei shows adaptations to nutrient acquisition within its fish host.</title>
        <authorList>
            <person name="Yang Y."/>
            <person name="Xiong J."/>
            <person name="Zhou Z."/>
            <person name="Huo F."/>
            <person name="Miao W."/>
            <person name="Ran C."/>
            <person name="Liu Y."/>
            <person name="Zhang J."/>
            <person name="Feng J."/>
            <person name="Wang M."/>
            <person name="Wang M."/>
            <person name="Wang L."/>
            <person name="Yao B."/>
        </authorList>
    </citation>
    <scope>NUCLEOTIDE SEQUENCE [LARGE SCALE GENOMIC DNA]</scope>
    <source>
        <strain evidence="1">Wuqing</strain>
    </source>
</reference>
<organism evidence="1 2">
    <name type="scientific">Thelohanellus kitauei</name>
    <name type="common">Myxosporean</name>
    <dbReference type="NCBI Taxonomy" id="669202"/>
    <lineage>
        <taxon>Eukaryota</taxon>
        <taxon>Metazoa</taxon>
        <taxon>Cnidaria</taxon>
        <taxon>Myxozoa</taxon>
        <taxon>Myxosporea</taxon>
        <taxon>Bivalvulida</taxon>
        <taxon>Platysporina</taxon>
        <taxon>Myxobolidae</taxon>
        <taxon>Thelohanellus</taxon>
    </lineage>
</organism>
<proteinExistence type="predicted"/>
<name>A0A0C2MJ82_THEKT</name>
<dbReference type="Proteomes" id="UP000031668">
    <property type="component" value="Unassembled WGS sequence"/>
</dbReference>
<protein>
    <submittedName>
        <fullName evidence="1">Uncharacterized protein</fullName>
    </submittedName>
</protein>
<gene>
    <name evidence="1" type="ORF">RF11_04627</name>
</gene>
<dbReference type="AlphaFoldDB" id="A0A0C2MJ82"/>
<dbReference type="OrthoDB" id="9973021at2759"/>
<dbReference type="EMBL" id="JWZT01004293">
    <property type="protein sequence ID" value="KII64410.1"/>
    <property type="molecule type" value="Genomic_DNA"/>
</dbReference>
<sequence length="106" mass="12433">MDESFAFFRNFGYICGGKIADMNTNFSDIWIIDLVCLEWFKIDDVCVLYVVSYNRPLPPSHDLELLRFIKTFNTSCSVAVSFMSQINLQSIEYDNHYRVLHVRDYG</sequence>
<evidence type="ECO:0000313" key="2">
    <source>
        <dbReference type="Proteomes" id="UP000031668"/>
    </source>
</evidence>
<keyword evidence="2" id="KW-1185">Reference proteome</keyword>